<proteinExistence type="predicted"/>
<reference evidence="1 2" key="1">
    <citation type="journal article" date="2003" name="Proc. Natl. Acad. Sci. U.S.A.">
        <title>Complete genome sequence of the marine planctomycete Pirellula sp. strain 1.</title>
        <authorList>
            <person name="Gloeckner F.O."/>
            <person name="Kube M."/>
            <person name="Bauer M."/>
            <person name="Teeling H."/>
            <person name="Lombardot T."/>
            <person name="Ludwig W."/>
            <person name="Gade D."/>
            <person name="Beck A."/>
            <person name="Borzym K."/>
            <person name="Heitmann K."/>
            <person name="Rabus R."/>
            <person name="Schlesner H."/>
            <person name="Amann R."/>
            <person name="Reinhardt R."/>
        </authorList>
    </citation>
    <scope>NUCLEOTIDE SEQUENCE [LARGE SCALE GENOMIC DNA]</scope>
    <source>
        <strain evidence="2">DSM 10527 / NCIMB 13988 / SH1</strain>
    </source>
</reference>
<dbReference type="InParanoid" id="Q7UH93"/>
<sequence length="43" mass="4940">MKERSTHRNNIPDQSGNAAWWFTTFYSDESKVAFNIAMCAITV</sequence>
<dbReference type="EMBL" id="BX294141">
    <property type="protein sequence ID" value="CAD78083.1"/>
    <property type="molecule type" value="Genomic_DNA"/>
</dbReference>
<dbReference type="HOGENOM" id="CLU_3238790_0_0_0"/>
<gene>
    <name evidence="1" type="ordered locus">RB4772</name>
</gene>
<accession>Q7UH93</accession>
<keyword evidence="2" id="KW-1185">Reference proteome</keyword>
<dbReference type="EnsemblBacteria" id="CAD78083">
    <property type="protein sequence ID" value="CAD78083"/>
    <property type="gene ID" value="RB4772"/>
</dbReference>
<dbReference type="STRING" id="243090.RB4772"/>
<dbReference type="KEGG" id="rba:RB4772"/>
<name>Q7UH93_RHOBA</name>
<evidence type="ECO:0000313" key="1">
    <source>
        <dbReference type="EMBL" id="CAD78083.1"/>
    </source>
</evidence>
<evidence type="ECO:0000313" key="2">
    <source>
        <dbReference type="Proteomes" id="UP000001025"/>
    </source>
</evidence>
<dbReference type="AlphaFoldDB" id="Q7UH93"/>
<dbReference type="Proteomes" id="UP000001025">
    <property type="component" value="Chromosome"/>
</dbReference>
<organism evidence="1 2">
    <name type="scientific">Rhodopirellula baltica (strain DSM 10527 / NCIMB 13988 / SH1)</name>
    <dbReference type="NCBI Taxonomy" id="243090"/>
    <lineage>
        <taxon>Bacteria</taxon>
        <taxon>Pseudomonadati</taxon>
        <taxon>Planctomycetota</taxon>
        <taxon>Planctomycetia</taxon>
        <taxon>Pirellulales</taxon>
        <taxon>Pirellulaceae</taxon>
        <taxon>Rhodopirellula</taxon>
    </lineage>
</organism>
<protein>
    <submittedName>
        <fullName evidence="1">Uncharacterized protein</fullName>
    </submittedName>
</protein>